<keyword evidence="2" id="KW-1185">Reference proteome</keyword>
<evidence type="ECO:0000313" key="2">
    <source>
        <dbReference type="Proteomes" id="UP001148614"/>
    </source>
</evidence>
<reference evidence="1" key="1">
    <citation type="submission" date="2022-07" db="EMBL/GenBank/DDBJ databases">
        <title>Genome Sequence of Xylaria arbuscula.</title>
        <authorList>
            <person name="Buettner E."/>
        </authorList>
    </citation>
    <scope>NUCLEOTIDE SEQUENCE</scope>
    <source>
        <strain evidence="1">VT107</strain>
    </source>
</reference>
<evidence type="ECO:0000313" key="1">
    <source>
        <dbReference type="EMBL" id="KAJ3572425.1"/>
    </source>
</evidence>
<protein>
    <submittedName>
        <fullName evidence="1">Uncharacterized protein</fullName>
    </submittedName>
</protein>
<sequence length="97" mass="10689">MVYIPPNFEPATVPEDEAYEGTELDDAVKAGSFLTRKQVYTAEKAERMALGEYEGSKALYASLPDNIPRPIAAGPLANNSRRHCYELTVPTVADWAK</sequence>
<gene>
    <name evidence="1" type="ORF">NPX13_g5052</name>
</gene>
<name>A0A9W8TLM8_9PEZI</name>
<proteinExistence type="predicted"/>
<dbReference type="EMBL" id="JANPWZ010000766">
    <property type="protein sequence ID" value="KAJ3572425.1"/>
    <property type="molecule type" value="Genomic_DNA"/>
</dbReference>
<organism evidence="1 2">
    <name type="scientific">Xylaria arbuscula</name>
    <dbReference type="NCBI Taxonomy" id="114810"/>
    <lineage>
        <taxon>Eukaryota</taxon>
        <taxon>Fungi</taxon>
        <taxon>Dikarya</taxon>
        <taxon>Ascomycota</taxon>
        <taxon>Pezizomycotina</taxon>
        <taxon>Sordariomycetes</taxon>
        <taxon>Xylariomycetidae</taxon>
        <taxon>Xylariales</taxon>
        <taxon>Xylariaceae</taxon>
        <taxon>Xylaria</taxon>
    </lineage>
</organism>
<comment type="caution">
    <text evidence="1">The sequence shown here is derived from an EMBL/GenBank/DDBJ whole genome shotgun (WGS) entry which is preliminary data.</text>
</comment>
<accession>A0A9W8TLM8</accession>
<dbReference type="AlphaFoldDB" id="A0A9W8TLM8"/>
<dbReference type="Proteomes" id="UP001148614">
    <property type="component" value="Unassembled WGS sequence"/>
</dbReference>